<dbReference type="OrthoDB" id="7429180at2"/>
<dbReference type="AlphaFoldDB" id="A0A844Z4M2"/>
<proteinExistence type="predicted"/>
<evidence type="ECO:0000313" key="2">
    <source>
        <dbReference type="Proteomes" id="UP000460290"/>
    </source>
</evidence>
<dbReference type="EMBL" id="WTYZ01000001">
    <property type="protein sequence ID" value="MXO82047.1"/>
    <property type="molecule type" value="Genomic_DNA"/>
</dbReference>
<accession>A0A844Z4M2</accession>
<dbReference type="Proteomes" id="UP000460290">
    <property type="component" value="Unassembled WGS sequence"/>
</dbReference>
<name>A0A844Z4M2_9SPHN</name>
<sequence>MFEGNLTDTGFTKAAESPVLQPLEWPVLVARLAAARDLRGVFARRKMSGGGNFASFSTEQSANLNEIGFGINPDTLADCKTHEAKMSPAAQDAETGDREL</sequence>
<dbReference type="RefSeq" id="WP_160612384.1">
    <property type="nucleotide sequence ID" value="NZ_JAUFQM010000001.1"/>
</dbReference>
<evidence type="ECO:0000313" key="1">
    <source>
        <dbReference type="EMBL" id="MXO82047.1"/>
    </source>
</evidence>
<protein>
    <submittedName>
        <fullName evidence="1">Uncharacterized protein</fullName>
    </submittedName>
</protein>
<gene>
    <name evidence="1" type="ORF">GRI35_01500</name>
</gene>
<organism evidence="1 2">
    <name type="scientific">Pontixanthobacter aestiaquae</name>
    <dbReference type="NCBI Taxonomy" id="1509367"/>
    <lineage>
        <taxon>Bacteria</taxon>
        <taxon>Pseudomonadati</taxon>
        <taxon>Pseudomonadota</taxon>
        <taxon>Alphaproteobacteria</taxon>
        <taxon>Sphingomonadales</taxon>
        <taxon>Erythrobacteraceae</taxon>
        <taxon>Pontixanthobacter</taxon>
    </lineage>
</organism>
<reference evidence="1 2" key="1">
    <citation type="submission" date="2019-12" db="EMBL/GenBank/DDBJ databases">
        <title>Genomic-based taxomic classification of the family Erythrobacteraceae.</title>
        <authorList>
            <person name="Xu L."/>
        </authorList>
    </citation>
    <scope>NUCLEOTIDE SEQUENCE [LARGE SCALE GENOMIC DNA]</scope>
    <source>
        <strain evidence="1 2">KCTC 42006</strain>
    </source>
</reference>
<keyword evidence="2" id="KW-1185">Reference proteome</keyword>
<comment type="caution">
    <text evidence="1">The sequence shown here is derived from an EMBL/GenBank/DDBJ whole genome shotgun (WGS) entry which is preliminary data.</text>
</comment>